<keyword evidence="2" id="KW-1185">Reference proteome</keyword>
<accession>N9EYU8</accession>
<protein>
    <submittedName>
        <fullName evidence="1">Uncharacterized protein</fullName>
    </submittedName>
</protein>
<gene>
    <name evidence="1" type="ORF">F938_00809</name>
</gene>
<dbReference type="RefSeq" id="WP_005029620.1">
    <property type="nucleotide sequence ID" value="NZ_KB849755.1"/>
</dbReference>
<dbReference type="EMBL" id="APQG01000015">
    <property type="protein sequence ID" value="ENW00165.1"/>
    <property type="molecule type" value="Genomic_DNA"/>
</dbReference>
<name>N9EYU8_ACIBZ</name>
<dbReference type="HOGENOM" id="CLU_3113418_0_0_6"/>
<dbReference type="Proteomes" id="UP000013251">
    <property type="component" value="Unassembled WGS sequence"/>
</dbReference>
<organism evidence="1 2">
    <name type="scientific">Acinetobacter bereziniae LMG 1003 = CIP 70.12</name>
    <dbReference type="NCBI Taxonomy" id="981324"/>
    <lineage>
        <taxon>Bacteria</taxon>
        <taxon>Pseudomonadati</taxon>
        <taxon>Pseudomonadota</taxon>
        <taxon>Gammaproteobacteria</taxon>
        <taxon>Moraxellales</taxon>
        <taxon>Moraxellaceae</taxon>
        <taxon>Acinetobacter</taxon>
    </lineage>
</organism>
<dbReference type="AlphaFoldDB" id="N9EYU8"/>
<comment type="caution">
    <text evidence="1">The sequence shown here is derived from an EMBL/GenBank/DDBJ whole genome shotgun (WGS) entry which is preliminary data.</text>
</comment>
<evidence type="ECO:0000313" key="1">
    <source>
        <dbReference type="EMBL" id="ENW00165.1"/>
    </source>
</evidence>
<sequence length="50" mass="5847">MSEKIKQEKYFDLDVEVEESTICINQKNSDLVISKDAAKRLIEILQDFVE</sequence>
<reference evidence="1 2" key="1">
    <citation type="submission" date="2013-02" db="EMBL/GenBank/DDBJ databases">
        <title>The Genome Sequence of Acinetobacter bereziniae CIP 70.12.</title>
        <authorList>
            <consortium name="The Broad Institute Genome Sequencing Platform"/>
            <consortium name="The Broad Institute Genome Sequencing Center for Infectious Disease"/>
            <person name="Cerqueira G."/>
            <person name="Feldgarden M."/>
            <person name="Courvalin P."/>
            <person name="Perichon B."/>
            <person name="Grillot-Courvalin C."/>
            <person name="Clermont D."/>
            <person name="Rocha E."/>
            <person name="Yoon E.-J."/>
            <person name="Nemec A."/>
            <person name="Walker B."/>
            <person name="Young S.K."/>
            <person name="Zeng Q."/>
            <person name="Gargeya S."/>
            <person name="Fitzgerald M."/>
            <person name="Haas B."/>
            <person name="Abouelleil A."/>
            <person name="Alvarado L."/>
            <person name="Arachchi H.M."/>
            <person name="Berlin A.M."/>
            <person name="Chapman S.B."/>
            <person name="Dewar J."/>
            <person name="Goldberg J."/>
            <person name="Griggs A."/>
            <person name="Gujja S."/>
            <person name="Hansen M."/>
            <person name="Howarth C."/>
            <person name="Imamovic A."/>
            <person name="Larimer J."/>
            <person name="McCowan C."/>
            <person name="Murphy C."/>
            <person name="Neiman D."/>
            <person name="Pearson M."/>
            <person name="Priest M."/>
            <person name="Roberts A."/>
            <person name="Saif S."/>
            <person name="Shea T."/>
            <person name="Sisk P."/>
            <person name="Sykes S."/>
            <person name="Wortman J."/>
            <person name="Nusbaum C."/>
            <person name="Birren B."/>
        </authorList>
    </citation>
    <scope>NUCLEOTIDE SEQUENCE [LARGE SCALE GENOMIC DNA]</scope>
    <source>
        <strain evidence="1 2">CIP 70.12</strain>
    </source>
</reference>
<dbReference type="PATRIC" id="fig|1217650.3.peg.775"/>
<proteinExistence type="predicted"/>
<evidence type="ECO:0000313" key="2">
    <source>
        <dbReference type="Proteomes" id="UP000013251"/>
    </source>
</evidence>